<feature type="compositionally biased region" description="Low complexity" evidence="1">
    <location>
        <begin position="1"/>
        <end position="11"/>
    </location>
</feature>
<name>A0A1J3DZ26_NOCCA</name>
<feature type="region of interest" description="Disordered" evidence="1">
    <location>
        <begin position="1"/>
        <end position="20"/>
    </location>
</feature>
<dbReference type="EMBL" id="GEVI01007190">
    <property type="protein sequence ID" value="JAU25130.1"/>
    <property type="molecule type" value="Transcribed_RNA"/>
</dbReference>
<gene>
    <name evidence="2" type="ORF">GA_TR8088_c0_g1_i1_g.26212</name>
</gene>
<protein>
    <submittedName>
        <fullName evidence="2">Uncharacterized protein</fullName>
    </submittedName>
</protein>
<dbReference type="AlphaFoldDB" id="A0A1J3DZ26"/>
<accession>A0A1J3DZ26</accession>
<sequence length="103" mass="12079">MIGRDSGSISDGDSRSLPCRRKGLADARKRNVFYGQDDVTDLMFREDEVEQDSVMRAYRSDEAMRTIQDTRRSRRGRRFFCFGCFDFLRLVLSRDRSNLNNNP</sequence>
<proteinExistence type="predicted"/>
<organism evidence="2">
    <name type="scientific">Noccaea caerulescens</name>
    <name type="common">Alpine penny-cress</name>
    <name type="synonym">Thlaspi caerulescens</name>
    <dbReference type="NCBI Taxonomy" id="107243"/>
    <lineage>
        <taxon>Eukaryota</taxon>
        <taxon>Viridiplantae</taxon>
        <taxon>Streptophyta</taxon>
        <taxon>Embryophyta</taxon>
        <taxon>Tracheophyta</taxon>
        <taxon>Spermatophyta</taxon>
        <taxon>Magnoliopsida</taxon>
        <taxon>eudicotyledons</taxon>
        <taxon>Gunneridae</taxon>
        <taxon>Pentapetalae</taxon>
        <taxon>rosids</taxon>
        <taxon>malvids</taxon>
        <taxon>Brassicales</taxon>
        <taxon>Brassicaceae</taxon>
        <taxon>Coluteocarpeae</taxon>
        <taxon>Noccaea</taxon>
    </lineage>
</organism>
<evidence type="ECO:0000313" key="2">
    <source>
        <dbReference type="EMBL" id="JAU25130.1"/>
    </source>
</evidence>
<reference evidence="2" key="1">
    <citation type="submission" date="2016-07" db="EMBL/GenBank/DDBJ databases">
        <title>De novo transcriptome assembly of four accessions of the metal hyperaccumulator plant Noccaea caerulescens.</title>
        <authorList>
            <person name="Blande D."/>
            <person name="Halimaa P."/>
            <person name="Tervahauta A.I."/>
            <person name="Aarts M.G."/>
            <person name="Karenlampi S.O."/>
        </authorList>
    </citation>
    <scope>NUCLEOTIDE SEQUENCE</scope>
</reference>
<evidence type="ECO:0000256" key="1">
    <source>
        <dbReference type="SAM" id="MobiDB-lite"/>
    </source>
</evidence>